<comment type="caution">
    <text evidence="12">The sequence shown here is derived from an EMBL/GenBank/DDBJ whole genome shotgun (WGS) entry which is preliminary data.</text>
</comment>
<evidence type="ECO:0000256" key="2">
    <source>
        <dbReference type="ARBA" id="ARBA00022475"/>
    </source>
</evidence>
<feature type="domain" description="Immunoglobulin" evidence="11">
    <location>
        <begin position="23"/>
        <end position="130"/>
    </location>
</feature>
<keyword evidence="2" id="KW-1003">Cell membrane</keyword>
<evidence type="ECO:0000256" key="4">
    <source>
        <dbReference type="ARBA" id="ARBA00022859"/>
    </source>
</evidence>
<dbReference type="EMBL" id="JAINUF010000021">
    <property type="protein sequence ID" value="KAJ8335268.1"/>
    <property type="molecule type" value="Genomic_DNA"/>
</dbReference>
<keyword evidence="4" id="KW-0391">Immunity</keyword>
<dbReference type="GO" id="GO:0009617">
    <property type="term" value="P:response to bacterium"/>
    <property type="evidence" value="ECO:0007669"/>
    <property type="project" value="TreeGrafter"/>
</dbReference>
<dbReference type="InterPro" id="IPR003598">
    <property type="entry name" value="Ig_sub2"/>
</dbReference>
<dbReference type="SMART" id="SM00409">
    <property type="entry name" value="IG"/>
    <property type="match status" value="1"/>
</dbReference>
<dbReference type="PANTHER" id="PTHR19433">
    <property type="entry name" value="T-CELL RECEPTOR ALPHA CHAIN V REGION-RELATED"/>
    <property type="match status" value="1"/>
</dbReference>
<dbReference type="GO" id="GO:0005886">
    <property type="term" value="C:plasma membrane"/>
    <property type="evidence" value="ECO:0007669"/>
    <property type="project" value="UniProtKB-SubCell"/>
</dbReference>
<sequence length="228" mass="25728">MRNVRLTLALLTWCASSEVSASFELFSVQPGENVTLPCSEEFNRKITWFRQLSEEIILLTRTVKRKSGNGTEDEYLSSGDNGQFSTEHDDLRKSISLKITGVTESDQGLYYCFAYERGIRFGKGVRLILTDSQRLSPPCWTLLIFIPPVVAVVTALCVYGLCHRRVCSPASCSNCVRNNDSMKAVNLHYASLHLPNKPRRSQRRETPPLPDDITYACVTFRPLTNQNS</sequence>
<evidence type="ECO:0008006" key="14">
    <source>
        <dbReference type="Google" id="ProtNLM"/>
    </source>
</evidence>
<gene>
    <name evidence="12" type="ORF">SKAU_G00409070</name>
</gene>
<evidence type="ECO:0000256" key="8">
    <source>
        <dbReference type="SAM" id="Phobius"/>
    </source>
</evidence>
<name>A0A9Q1EAH2_SYNKA</name>
<evidence type="ECO:0000259" key="10">
    <source>
        <dbReference type="SMART" id="SM00408"/>
    </source>
</evidence>
<proteinExistence type="predicted"/>
<evidence type="ECO:0000256" key="7">
    <source>
        <dbReference type="ARBA" id="ARBA00023180"/>
    </source>
</evidence>
<comment type="subcellular location">
    <subcellularLocation>
        <location evidence="1">Cell membrane</location>
    </subcellularLocation>
</comment>
<accession>A0A9Q1EAH2</accession>
<dbReference type="GO" id="GO:0002376">
    <property type="term" value="P:immune system process"/>
    <property type="evidence" value="ECO:0007669"/>
    <property type="project" value="UniProtKB-KW"/>
</dbReference>
<dbReference type="InterPro" id="IPR013783">
    <property type="entry name" value="Ig-like_fold"/>
</dbReference>
<feature type="transmembrane region" description="Helical" evidence="8">
    <location>
        <begin position="140"/>
        <end position="161"/>
    </location>
</feature>
<keyword evidence="7" id="KW-0325">Glycoprotein</keyword>
<evidence type="ECO:0000256" key="6">
    <source>
        <dbReference type="ARBA" id="ARBA00023157"/>
    </source>
</evidence>
<organism evidence="12 13">
    <name type="scientific">Synaphobranchus kaupii</name>
    <name type="common">Kaup's arrowtooth eel</name>
    <dbReference type="NCBI Taxonomy" id="118154"/>
    <lineage>
        <taxon>Eukaryota</taxon>
        <taxon>Metazoa</taxon>
        <taxon>Chordata</taxon>
        <taxon>Craniata</taxon>
        <taxon>Vertebrata</taxon>
        <taxon>Euteleostomi</taxon>
        <taxon>Actinopterygii</taxon>
        <taxon>Neopterygii</taxon>
        <taxon>Teleostei</taxon>
        <taxon>Anguilliformes</taxon>
        <taxon>Synaphobranchidae</taxon>
        <taxon>Synaphobranchus</taxon>
    </lineage>
</organism>
<keyword evidence="3 9" id="KW-0732">Signal</keyword>
<keyword evidence="6" id="KW-1015">Disulfide bond</keyword>
<evidence type="ECO:0000313" key="13">
    <source>
        <dbReference type="Proteomes" id="UP001152622"/>
    </source>
</evidence>
<feature type="signal peptide" evidence="9">
    <location>
        <begin position="1"/>
        <end position="21"/>
    </location>
</feature>
<keyword evidence="8" id="KW-0812">Transmembrane</keyword>
<dbReference type="Pfam" id="PF07686">
    <property type="entry name" value="V-set"/>
    <property type="match status" value="1"/>
</dbReference>
<dbReference type="Proteomes" id="UP001152622">
    <property type="component" value="Chromosome 21"/>
</dbReference>
<dbReference type="InterPro" id="IPR036179">
    <property type="entry name" value="Ig-like_dom_sf"/>
</dbReference>
<dbReference type="AlphaFoldDB" id="A0A9Q1EAH2"/>
<evidence type="ECO:0000259" key="11">
    <source>
        <dbReference type="SMART" id="SM00409"/>
    </source>
</evidence>
<dbReference type="InterPro" id="IPR052051">
    <property type="entry name" value="TCR_complex_component"/>
</dbReference>
<keyword evidence="8" id="KW-1133">Transmembrane helix</keyword>
<dbReference type="InterPro" id="IPR013106">
    <property type="entry name" value="Ig_V-set"/>
</dbReference>
<dbReference type="OrthoDB" id="6370831at2759"/>
<dbReference type="SUPFAM" id="SSF48726">
    <property type="entry name" value="Immunoglobulin"/>
    <property type="match status" value="1"/>
</dbReference>
<dbReference type="Gene3D" id="2.60.40.10">
    <property type="entry name" value="Immunoglobulins"/>
    <property type="match status" value="1"/>
</dbReference>
<evidence type="ECO:0000256" key="5">
    <source>
        <dbReference type="ARBA" id="ARBA00023136"/>
    </source>
</evidence>
<evidence type="ECO:0000256" key="9">
    <source>
        <dbReference type="SAM" id="SignalP"/>
    </source>
</evidence>
<keyword evidence="5 8" id="KW-0472">Membrane</keyword>
<protein>
    <recommendedName>
        <fullName evidence="14">Ig-like domain-containing protein</fullName>
    </recommendedName>
</protein>
<evidence type="ECO:0000313" key="12">
    <source>
        <dbReference type="EMBL" id="KAJ8335268.1"/>
    </source>
</evidence>
<feature type="domain" description="Immunoglobulin subtype 2" evidence="10">
    <location>
        <begin position="29"/>
        <end position="119"/>
    </location>
</feature>
<reference evidence="12" key="1">
    <citation type="journal article" date="2023" name="Science">
        <title>Genome structures resolve the early diversification of teleost fishes.</title>
        <authorList>
            <person name="Parey E."/>
            <person name="Louis A."/>
            <person name="Montfort J."/>
            <person name="Bouchez O."/>
            <person name="Roques C."/>
            <person name="Iampietro C."/>
            <person name="Lluch J."/>
            <person name="Castinel A."/>
            <person name="Donnadieu C."/>
            <person name="Desvignes T."/>
            <person name="Floi Bucao C."/>
            <person name="Jouanno E."/>
            <person name="Wen M."/>
            <person name="Mejri S."/>
            <person name="Dirks R."/>
            <person name="Jansen H."/>
            <person name="Henkel C."/>
            <person name="Chen W.J."/>
            <person name="Zahm M."/>
            <person name="Cabau C."/>
            <person name="Klopp C."/>
            <person name="Thompson A.W."/>
            <person name="Robinson-Rechavi M."/>
            <person name="Braasch I."/>
            <person name="Lecointre G."/>
            <person name="Bobe J."/>
            <person name="Postlethwait J.H."/>
            <person name="Berthelot C."/>
            <person name="Roest Crollius H."/>
            <person name="Guiguen Y."/>
        </authorList>
    </citation>
    <scope>NUCLEOTIDE SEQUENCE</scope>
    <source>
        <strain evidence="12">WJC10195</strain>
    </source>
</reference>
<feature type="chain" id="PRO_5040269009" description="Ig-like domain-containing protein" evidence="9">
    <location>
        <begin position="22"/>
        <end position="228"/>
    </location>
</feature>
<evidence type="ECO:0000256" key="3">
    <source>
        <dbReference type="ARBA" id="ARBA00022729"/>
    </source>
</evidence>
<dbReference type="SMART" id="SM00408">
    <property type="entry name" value="IGc2"/>
    <property type="match status" value="1"/>
</dbReference>
<evidence type="ECO:0000256" key="1">
    <source>
        <dbReference type="ARBA" id="ARBA00004236"/>
    </source>
</evidence>
<dbReference type="InterPro" id="IPR003599">
    <property type="entry name" value="Ig_sub"/>
</dbReference>
<keyword evidence="13" id="KW-1185">Reference proteome</keyword>